<dbReference type="GO" id="GO:0000256">
    <property type="term" value="P:allantoin catabolic process"/>
    <property type="evidence" value="ECO:0007669"/>
    <property type="project" value="InterPro"/>
</dbReference>
<gene>
    <name evidence="6" type="ORF">F0357_22695</name>
</gene>
<dbReference type="AlphaFoldDB" id="A0A6A7Y7S2"/>
<organism evidence="6 7">
    <name type="scientific">Segnochrobactrum spirostomi</name>
    <dbReference type="NCBI Taxonomy" id="2608987"/>
    <lineage>
        <taxon>Bacteria</taxon>
        <taxon>Pseudomonadati</taxon>
        <taxon>Pseudomonadota</taxon>
        <taxon>Alphaproteobacteria</taxon>
        <taxon>Hyphomicrobiales</taxon>
        <taxon>Segnochrobactraceae</taxon>
        <taxon>Segnochrobactrum</taxon>
    </lineage>
</organism>
<keyword evidence="2" id="KW-0659">Purine metabolism</keyword>
<dbReference type="SUPFAM" id="SSF51182">
    <property type="entry name" value="RmlC-like cupins"/>
    <property type="match status" value="1"/>
</dbReference>
<evidence type="ECO:0000256" key="3">
    <source>
        <dbReference type="ARBA" id="ARBA00023239"/>
    </source>
</evidence>
<dbReference type="Gene3D" id="2.60.120.480">
    <property type="entry name" value="Ureidoglycolate hydrolase"/>
    <property type="match status" value="1"/>
</dbReference>
<keyword evidence="3" id="KW-0456">Lyase</keyword>
<evidence type="ECO:0000256" key="1">
    <source>
        <dbReference type="ARBA" id="ARBA00011738"/>
    </source>
</evidence>
<name>A0A6A7Y7S2_9HYPH</name>
<feature type="compositionally biased region" description="Polar residues" evidence="5">
    <location>
        <begin position="1"/>
        <end position="10"/>
    </location>
</feature>
<keyword evidence="6" id="KW-0378">Hydrolase</keyword>
<keyword evidence="7" id="KW-1185">Reference proteome</keyword>
<dbReference type="InterPro" id="IPR024060">
    <property type="entry name" value="Ureidoglycolate_lyase_dom_sf"/>
</dbReference>
<dbReference type="PANTHER" id="PTHR21221:SF1">
    <property type="entry name" value="UREIDOGLYCOLATE LYASE"/>
    <property type="match status" value="1"/>
</dbReference>
<comment type="caution">
    <text evidence="6">The sequence shown here is derived from an EMBL/GenBank/DDBJ whole genome shotgun (WGS) entry which is preliminary data.</text>
</comment>
<evidence type="ECO:0000256" key="5">
    <source>
        <dbReference type="SAM" id="MobiDB-lite"/>
    </source>
</evidence>
<dbReference type="Proteomes" id="UP000332515">
    <property type="component" value="Unassembled WGS sequence"/>
</dbReference>
<protein>
    <submittedName>
        <fullName evidence="6">Ureidoglycolate hydrolase</fullName>
    </submittedName>
</protein>
<dbReference type="InterPro" id="IPR047233">
    <property type="entry name" value="UAH_cupin"/>
</dbReference>
<reference evidence="6 7" key="1">
    <citation type="submission" date="2019-09" db="EMBL/GenBank/DDBJ databases">
        <title>Segnochrobactrum spirostomi gen. nov., sp. nov., isolated from the ciliate Spirostomum cf. yagiui and description of a novel family, Segnochrobactraceae fam. nov. within the order Rhizobiales of the class Alphaproteobacteria.</title>
        <authorList>
            <person name="Akter S."/>
            <person name="Shazib S.U.A."/>
            <person name="Shin M.K."/>
        </authorList>
    </citation>
    <scope>NUCLEOTIDE SEQUENCE [LARGE SCALE GENOMIC DNA]</scope>
    <source>
        <strain evidence="6 7">Sp-1</strain>
    </source>
</reference>
<sequence length="196" mass="20394">MRASITTSGSRLARRSPAPGSNATPHPGRRAMREIAAQPLTPEAFAPFGDVVAEVTRTALPFNGRPGARAVLEVVAPPGPSEPGRHVVSLMERHLHSTQAFLPLDGEAYLVVVAPDAPDGGPDLAGLAAFVVPGDTGVQYRTAVWHVPMTMLGASGRLAMHVHKDGSDADCEFRDVSPVGIRLGAVPAPPLPSSPL</sequence>
<feature type="region of interest" description="Disordered" evidence="5">
    <location>
        <begin position="1"/>
        <end position="29"/>
    </location>
</feature>
<comment type="subunit">
    <text evidence="1">Homodimer.</text>
</comment>
<dbReference type="GO" id="GO:0050385">
    <property type="term" value="F:ureidoglycolate lyase activity"/>
    <property type="evidence" value="ECO:0007669"/>
    <property type="project" value="UniProtKB-EC"/>
</dbReference>
<evidence type="ECO:0000313" key="7">
    <source>
        <dbReference type="Proteomes" id="UP000332515"/>
    </source>
</evidence>
<dbReference type="InterPro" id="IPR011051">
    <property type="entry name" value="RmlC_Cupin_sf"/>
</dbReference>
<proteinExistence type="predicted"/>
<dbReference type="InterPro" id="IPR007247">
    <property type="entry name" value="Ureidogly_lyase"/>
</dbReference>
<evidence type="ECO:0000313" key="6">
    <source>
        <dbReference type="EMBL" id="MQT15410.1"/>
    </source>
</evidence>
<dbReference type="CDD" id="cd20298">
    <property type="entry name" value="cupin_UAH"/>
    <property type="match status" value="1"/>
</dbReference>
<evidence type="ECO:0000256" key="2">
    <source>
        <dbReference type="ARBA" id="ARBA00022631"/>
    </source>
</evidence>
<comment type="catalytic activity">
    <reaction evidence="4">
        <text>(S)-ureidoglycolate = urea + glyoxylate</text>
        <dbReference type="Rhea" id="RHEA:11304"/>
        <dbReference type="ChEBI" id="CHEBI:16199"/>
        <dbReference type="ChEBI" id="CHEBI:36655"/>
        <dbReference type="ChEBI" id="CHEBI:57296"/>
        <dbReference type="EC" id="4.3.2.3"/>
    </reaction>
</comment>
<dbReference type="Pfam" id="PF04115">
    <property type="entry name" value="Ureidogly_lyase"/>
    <property type="match status" value="1"/>
</dbReference>
<accession>A0A6A7Y7S2</accession>
<dbReference type="GO" id="GO:0006144">
    <property type="term" value="P:purine nucleobase metabolic process"/>
    <property type="evidence" value="ECO:0007669"/>
    <property type="project" value="UniProtKB-KW"/>
</dbReference>
<dbReference type="EMBL" id="VWNA01000003">
    <property type="protein sequence ID" value="MQT15410.1"/>
    <property type="molecule type" value="Genomic_DNA"/>
</dbReference>
<evidence type="ECO:0000256" key="4">
    <source>
        <dbReference type="ARBA" id="ARBA00047684"/>
    </source>
</evidence>
<dbReference type="GO" id="GO:0004848">
    <property type="term" value="F:ureidoglycolate hydrolase activity"/>
    <property type="evidence" value="ECO:0007669"/>
    <property type="project" value="InterPro"/>
</dbReference>
<dbReference type="PANTHER" id="PTHR21221">
    <property type="entry name" value="UREIDOGLYCOLATE HYDROLASE"/>
    <property type="match status" value="1"/>
</dbReference>